<dbReference type="PANTHER" id="PTHR30177">
    <property type="entry name" value="GLYCINE BETAINE/L-PROLINE TRANSPORT SYSTEM PERMEASE PROTEIN PROW"/>
    <property type="match status" value="1"/>
</dbReference>
<dbReference type="PANTHER" id="PTHR30177:SF4">
    <property type="entry name" value="OSMOPROTECTANT IMPORT PERMEASE PROTEIN OSMW"/>
    <property type="match status" value="1"/>
</dbReference>
<evidence type="ECO:0000256" key="6">
    <source>
        <dbReference type="RuleBase" id="RU363032"/>
    </source>
</evidence>
<reference evidence="8 9" key="1">
    <citation type="journal article" date="2019" name="Int. J. Syst. Evol. Microbiol.">
        <title>The Global Catalogue of Microorganisms (GCM) 10K type strain sequencing project: providing services to taxonomists for standard genome sequencing and annotation.</title>
        <authorList>
            <consortium name="The Broad Institute Genomics Platform"/>
            <consortium name="The Broad Institute Genome Sequencing Center for Infectious Disease"/>
            <person name="Wu L."/>
            <person name="Ma J."/>
        </authorList>
    </citation>
    <scope>NUCLEOTIDE SEQUENCE [LARGE SCALE GENOMIC DNA]</scope>
    <source>
        <strain evidence="8 9">CGMCC 1.12543</strain>
    </source>
</reference>
<evidence type="ECO:0000313" key="9">
    <source>
        <dbReference type="Proteomes" id="UP001596099"/>
    </source>
</evidence>
<dbReference type="Pfam" id="PF00528">
    <property type="entry name" value="BPD_transp_1"/>
    <property type="match status" value="1"/>
</dbReference>
<dbReference type="FunFam" id="1.10.3720.10:FF:000001">
    <property type="entry name" value="Glycine betaine ABC transporter, permease"/>
    <property type="match status" value="1"/>
</dbReference>
<dbReference type="RefSeq" id="WP_247418338.1">
    <property type="nucleotide sequence ID" value="NZ_JALLGW010000001.1"/>
</dbReference>
<dbReference type="CDD" id="cd06261">
    <property type="entry name" value="TM_PBP2"/>
    <property type="match status" value="1"/>
</dbReference>
<protein>
    <submittedName>
        <fullName evidence="8">ABC transporter permease</fullName>
    </submittedName>
</protein>
<accession>A0ABD5RHV6</accession>
<evidence type="ECO:0000256" key="4">
    <source>
        <dbReference type="ARBA" id="ARBA00022989"/>
    </source>
</evidence>
<evidence type="ECO:0000256" key="3">
    <source>
        <dbReference type="ARBA" id="ARBA00022692"/>
    </source>
</evidence>
<gene>
    <name evidence="8" type="ORF">ACFPYI_01170</name>
</gene>
<feature type="transmembrane region" description="Helical" evidence="6">
    <location>
        <begin position="139"/>
        <end position="165"/>
    </location>
</feature>
<proteinExistence type="inferred from homology"/>
<dbReference type="SUPFAM" id="SSF161098">
    <property type="entry name" value="MetI-like"/>
    <property type="match status" value="1"/>
</dbReference>
<organism evidence="8 9">
    <name type="scientific">Halomarina salina</name>
    <dbReference type="NCBI Taxonomy" id="1872699"/>
    <lineage>
        <taxon>Archaea</taxon>
        <taxon>Methanobacteriati</taxon>
        <taxon>Methanobacteriota</taxon>
        <taxon>Stenosarchaea group</taxon>
        <taxon>Halobacteria</taxon>
        <taxon>Halobacteriales</taxon>
        <taxon>Natronomonadaceae</taxon>
        <taxon>Halomarina</taxon>
    </lineage>
</organism>
<dbReference type="InterPro" id="IPR000515">
    <property type="entry name" value="MetI-like"/>
</dbReference>
<dbReference type="InterPro" id="IPR035906">
    <property type="entry name" value="MetI-like_sf"/>
</dbReference>
<evidence type="ECO:0000256" key="2">
    <source>
        <dbReference type="ARBA" id="ARBA00022448"/>
    </source>
</evidence>
<name>A0ABD5RHV6_9EURY</name>
<dbReference type="AlphaFoldDB" id="A0ABD5RHV6"/>
<feature type="domain" description="ABC transmembrane type-1" evidence="7">
    <location>
        <begin position="25"/>
        <end position="204"/>
    </location>
</feature>
<dbReference type="PROSITE" id="PS50928">
    <property type="entry name" value="ABC_TM1"/>
    <property type="match status" value="1"/>
</dbReference>
<keyword evidence="5 6" id="KW-0472">Membrane</keyword>
<dbReference type="Proteomes" id="UP001596099">
    <property type="component" value="Unassembled WGS sequence"/>
</dbReference>
<evidence type="ECO:0000313" key="8">
    <source>
        <dbReference type="EMBL" id="MFC5969931.1"/>
    </source>
</evidence>
<dbReference type="Gene3D" id="1.10.3720.10">
    <property type="entry name" value="MetI-like"/>
    <property type="match status" value="1"/>
</dbReference>
<sequence>MSIALQFDPYVQFAVENQDRLTRMLVEHVILVCQTLAIALPLGVGAGVFISMYDRASTPVLWFAGVLLTVPSIAFFGVLVPVLGIGAPPVIAALVCYSLLPIVRNTYIGLTRADASTVEAGTGLGMTRWQRLRRVRFPVALPVVMAGVRNAVVIVVGLAAIGAFIAGPGLGDFIFQGINSGNTPMIVVTTIVLSALALTFDYGLAVVEDLLRLRNGEAVDPNLVTKSVQRLPL</sequence>
<keyword evidence="4 6" id="KW-1133">Transmembrane helix</keyword>
<keyword evidence="9" id="KW-1185">Reference proteome</keyword>
<dbReference type="InterPro" id="IPR051204">
    <property type="entry name" value="ABC_transp_perm/SBD"/>
</dbReference>
<comment type="subcellular location">
    <subcellularLocation>
        <location evidence="6">Cell membrane</location>
        <topology evidence="6">Multi-pass membrane protein</topology>
    </subcellularLocation>
    <subcellularLocation>
        <location evidence="1">Membrane</location>
        <topology evidence="1">Multi-pass membrane protein</topology>
    </subcellularLocation>
</comment>
<dbReference type="EMBL" id="JBHSQH010000001">
    <property type="protein sequence ID" value="MFC5969931.1"/>
    <property type="molecule type" value="Genomic_DNA"/>
</dbReference>
<feature type="transmembrane region" description="Helical" evidence="6">
    <location>
        <begin position="85"/>
        <end position="103"/>
    </location>
</feature>
<evidence type="ECO:0000256" key="1">
    <source>
        <dbReference type="ARBA" id="ARBA00004141"/>
    </source>
</evidence>
<keyword evidence="3 6" id="KW-0812">Transmembrane</keyword>
<evidence type="ECO:0000256" key="5">
    <source>
        <dbReference type="ARBA" id="ARBA00023136"/>
    </source>
</evidence>
<feature type="transmembrane region" description="Helical" evidence="6">
    <location>
        <begin position="29"/>
        <end position="53"/>
    </location>
</feature>
<feature type="transmembrane region" description="Helical" evidence="6">
    <location>
        <begin position="60"/>
        <end position="79"/>
    </location>
</feature>
<keyword evidence="2 6" id="KW-0813">Transport</keyword>
<comment type="similarity">
    <text evidence="6">Belongs to the binding-protein-dependent transport system permease family.</text>
</comment>
<dbReference type="GO" id="GO:0005886">
    <property type="term" value="C:plasma membrane"/>
    <property type="evidence" value="ECO:0007669"/>
    <property type="project" value="UniProtKB-SubCell"/>
</dbReference>
<feature type="transmembrane region" description="Helical" evidence="6">
    <location>
        <begin position="185"/>
        <end position="207"/>
    </location>
</feature>
<evidence type="ECO:0000259" key="7">
    <source>
        <dbReference type="PROSITE" id="PS50928"/>
    </source>
</evidence>
<comment type="caution">
    <text evidence="8">The sequence shown here is derived from an EMBL/GenBank/DDBJ whole genome shotgun (WGS) entry which is preliminary data.</text>
</comment>